<dbReference type="Gene3D" id="1.10.3680.10">
    <property type="entry name" value="TerB-like"/>
    <property type="match status" value="1"/>
</dbReference>
<dbReference type="EMBL" id="CP115668">
    <property type="protein sequence ID" value="WCC79124.1"/>
    <property type="molecule type" value="Genomic_DNA"/>
</dbReference>
<evidence type="ECO:0000313" key="3">
    <source>
        <dbReference type="Proteomes" id="UP001212097"/>
    </source>
</evidence>
<dbReference type="InterPro" id="IPR029024">
    <property type="entry name" value="TerB-like"/>
</dbReference>
<protein>
    <recommendedName>
        <fullName evidence="4">Co-chaperone DjlA N-terminal domain-containing protein</fullName>
    </recommendedName>
</protein>
<dbReference type="SUPFAM" id="SSF158682">
    <property type="entry name" value="TerB-like"/>
    <property type="match status" value="1"/>
</dbReference>
<evidence type="ECO:0008006" key="4">
    <source>
        <dbReference type="Google" id="ProtNLM"/>
    </source>
</evidence>
<sequence length="403" mass="44575">MEPTGIGDEEITSEQFGDEELTASEDEKNYVKQEVARIREFVSNLSMCDLKSGNWFPKLLAFSLNQYVTQADAGYFREKYPNLPPDAVVDARIKMAANYAAIEGALSSSAYTGAVAATIGSGGGASPLTLPAGGLGFAIDLSYTSYLQLRMTHDISVLYGVPLDLNDPDDTWKLVKLAFGIKAGEAASGAVMKGLPAFIRPFIKKTFSGPTLAALKSLPVVGKHLLQRNIIKFTIPGVTIPVTTAVNRWMTNEAGHRAKKLLRREAQIIEASQRIIGEIESIEALLAVLWWIIGIDKAVQDEERLLLHYLTVFAEQNTGRVGKYHKYIEFFRGQIEVDEGDLWSRISHISEDDAPKVYRAAVIASAVDGKVSKRELELLRILEEHLGLEHNAKLIDEIERQWE</sequence>
<evidence type="ECO:0000313" key="2">
    <source>
        <dbReference type="EMBL" id="WCC79124.1"/>
    </source>
</evidence>
<keyword evidence="3" id="KW-1185">Reference proteome</keyword>
<reference evidence="2 3" key="1">
    <citation type="submission" date="2023-06" db="EMBL/GenBank/DDBJ databases">
        <title>The Gram-positive Non-spore-bearing Anaerobic Bacilli of Human Feces.</title>
        <authorList>
            <person name="Eggerth A.H."/>
        </authorList>
    </citation>
    <scope>NUCLEOTIDE SEQUENCE [LARGE SCALE GENOMIC DNA]</scope>
    <source>
        <strain evidence="2 3">CBA3108</strain>
    </source>
</reference>
<organism evidence="2 3">
    <name type="scientific">Cutibacterium equinum</name>
    <dbReference type="NCBI Taxonomy" id="3016342"/>
    <lineage>
        <taxon>Bacteria</taxon>
        <taxon>Bacillati</taxon>
        <taxon>Actinomycetota</taxon>
        <taxon>Actinomycetes</taxon>
        <taxon>Propionibacteriales</taxon>
        <taxon>Propionibacteriaceae</taxon>
        <taxon>Cutibacterium</taxon>
    </lineage>
</organism>
<accession>A0ABY7QXI9</accession>
<name>A0ABY7QXI9_9ACTN</name>
<gene>
    <name evidence="2" type="ORF">O6R08_06040</name>
</gene>
<dbReference type="Proteomes" id="UP001212097">
    <property type="component" value="Chromosome"/>
</dbReference>
<feature type="compositionally biased region" description="Acidic residues" evidence="1">
    <location>
        <begin position="7"/>
        <end position="24"/>
    </location>
</feature>
<dbReference type="RefSeq" id="WP_271417330.1">
    <property type="nucleotide sequence ID" value="NZ_CP115668.1"/>
</dbReference>
<feature type="region of interest" description="Disordered" evidence="1">
    <location>
        <begin position="1"/>
        <end position="24"/>
    </location>
</feature>
<evidence type="ECO:0000256" key="1">
    <source>
        <dbReference type="SAM" id="MobiDB-lite"/>
    </source>
</evidence>
<proteinExistence type="predicted"/>